<feature type="transmembrane region" description="Helical" evidence="1">
    <location>
        <begin position="76"/>
        <end position="97"/>
    </location>
</feature>
<feature type="transmembrane region" description="Helical" evidence="1">
    <location>
        <begin position="12"/>
        <end position="31"/>
    </location>
</feature>
<dbReference type="RefSeq" id="WP_243576785.1">
    <property type="nucleotide sequence ID" value="NZ_CP094529.1"/>
</dbReference>
<keyword evidence="1" id="KW-1133">Transmembrane helix</keyword>
<feature type="transmembrane region" description="Helical" evidence="1">
    <location>
        <begin position="104"/>
        <end position="120"/>
    </location>
</feature>
<reference evidence="2 3" key="1">
    <citation type="submission" date="2022-03" db="EMBL/GenBank/DDBJ databases">
        <title>Chryseobacterium sp. isolated from the Andong Sikhe.</title>
        <authorList>
            <person name="Won M."/>
            <person name="Kim S.-J."/>
            <person name="Kwon S.-W."/>
        </authorList>
    </citation>
    <scope>NUCLEOTIDE SEQUENCE [LARGE SCALE GENOMIC DNA]</scope>
    <source>
        <strain evidence="2 3">ADR-1</strain>
    </source>
</reference>
<evidence type="ECO:0000313" key="2">
    <source>
        <dbReference type="EMBL" id="UOE38512.1"/>
    </source>
</evidence>
<keyword evidence="1" id="KW-0472">Membrane</keyword>
<keyword evidence="1" id="KW-0812">Transmembrane</keyword>
<proteinExistence type="predicted"/>
<organism evidence="2 3">
    <name type="scientific">Chryseobacterium oryzae</name>
    <dbReference type="NCBI Taxonomy" id="2929799"/>
    <lineage>
        <taxon>Bacteria</taxon>
        <taxon>Pseudomonadati</taxon>
        <taxon>Bacteroidota</taxon>
        <taxon>Flavobacteriia</taxon>
        <taxon>Flavobacteriales</taxon>
        <taxon>Weeksellaceae</taxon>
        <taxon>Chryseobacterium group</taxon>
        <taxon>Chryseobacterium</taxon>
    </lineage>
</organism>
<dbReference type="Proteomes" id="UP000831068">
    <property type="component" value="Chromosome"/>
</dbReference>
<feature type="transmembrane region" description="Helical" evidence="1">
    <location>
        <begin position="279"/>
        <end position="299"/>
    </location>
</feature>
<accession>A0ABY4BH62</accession>
<evidence type="ECO:0000313" key="3">
    <source>
        <dbReference type="Proteomes" id="UP000831068"/>
    </source>
</evidence>
<feature type="transmembrane region" description="Helical" evidence="1">
    <location>
        <begin position="156"/>
        <end position="182"/>
    </location>
</feature>
<name>A0ABY4BH62_9FLAO</name>
<sequence length="381" mass="44919">MKKISQFFTVRLLINLLILATAVFALIFTFIHNQNSDGYILGDWLINYQDGGFKRRGLSGSFFFLVQDLTGLKLNLAVYFFQVIIICGFFYTYFKIIQRKNPDLLYLSLLLSSIGFIGIFNCVDYVGKKELIVFFIFAVFINLLDQNKLSKAKEYLICLALLIAMFLHEITLFFVPYFLIALYMKTGRLEWQRYLKYIAVTFIPAVLIYFFGKEINEGNSLEILRDRGVILTKGIFFWNIDERKYIADHFNEYRLYFLSFIISVTQVAFYLKYQKKKKFLSIALVSAFLFSLPLFYLAIDWGRWMYIHMIFLIILFALNLPKRSTNDVSKKFELDLKNGIILIFILFSLCYRVEMSGRGFTWEGIIYRVFFVPLELLNKMV</sequence>
<gene>
    <name evidence="2" type="ORF">MTP08_01645</name>
</gene>
<feature type="transmembrane region" description="Helical" evidence="1">
    <location>
        <begin position="253"/>
        <end position="272"/>
    </location>
</feature>
<evidence type="ECO:0008006" key="4">
    <source>
        <dbReference type="Google" id="ProtNLM"/>
    </source>
</evidence>
<feature type="transmembrane region" description="Helical" evidence="1">
    <location>
        <begin position="305"/>
        <end position="322"/>
    </location>
</feature>
<dbReference type="EMBL" id="CP094529">
    <property type="protein sequence ID" value="UOE38512.1"/>
    <property type="molecule type" value="Genomic_DNA"/>
</dbReference>
<keyword evidence="3" id="KW-1185">Reference proteome</keyword>
<protein>
    <recommendedName>
        <fullName evidence="4">EpsG family protein</fullName>
    </recommendedName>
</protein>
<feature type="transmembrane region" description="Helical" evidence="1">
    <location>
        <begin position="194"/>
        <end position="212"/>
    </location>
</feature>
<evidence type="ECO:0000256" key="1">
    <source>
        <dbReference type="SAM" id="Phobius"/>
    </source>
</evidence>